<dbReference type="AlphaFoldDB" id="A0A857DH22"/>
<keyword evidence="9" id="KW-0444">Lipid biosynthesis</keyword>
<reference evidence="20 21" key="1">
    <citation type="submission" date="2019-12" db="EMBL/GenBank/DDBJ databases">
        <title>Sequence classification of anaerobic respiratory reductive dehalogenases: First we see many, then we see few.</title>
        <authorList>
            <person name="Molenda O."/>
            <person name="Puentes Jacome L.A."/>
            <person name="Cao X."/>
            <person name="Nesbo C.L."/>
            <person name="Tang S."/>
            <person name="Morson N."/>
            <person name="Patron J."/>
            <person name="Lomheim L."/>
            <person name="Wishart D.S."/>
            <person name="Edwards E.A."/>
        </authorList>
    </citation>
    <scope>NUCLEOTIDE SEQUENCE [LARGE SCALE GENOMIC DNA]</scope>
    <source>
        <strain evidence="20 21">12DCA</strain>
    </source>
</reference>
<evidence type="ECO:0000256" key="18">
    <source>
        <dbReference type="RuleBase" id="RU003938"/>
    </source>
</evidence>
<keyword evidence="10 18" id="KW-0808">Transferase</keyword>
<evidence type="ECO:0000256" key="12">
    <source>
        <dbReference type="ARBA" id="ARBA00022695"/>
    </source>
</evidence>
<dbReference type="PANTHER" id="PTHR46382:SF1">
    <property type="entry name" value="PHOSPHATIDATE CYTIDYLYLTRANSFERASE"/>
    <property type="match status" value="1"/>
</dbReference>
<comment type="catalytic activity">
    <reaction evidence="1 18">
        <text>a 1,2-diacyl-sn-glycero-3-phosphate + CTP + H(+) = a CDP-1,2-diacyl-sn-glycerol + diphosphate</text>
        <dbReference type="Rhea" id="RHEA:16229"/>
        <dbReference type="ChEBI" id="CHEBI:15378"/>
        <dbReference type="ChEBI" id="CHEBI:33019"/>
        <dbReference type="ChEBI" id="CHEBI:37563"/>
        <dbReference type="ChEBI" id="CHEBI:58332"/>
        <dbReference type="ChEBI" id="CHEBI:58608"/>
        <dbReference type="EC" id="2.7.7.41"/>
    </reaction>
</comment>
<proteinExistence type="inferred from homology"/>
<evidence type="ECO:0000256" key="4">
    <source>
        <dbReference type="ARBA" id="ARBA00005189"/>
    </source>
</evidence>
<gene>
    <name evidence="20" type="ORF">GQ588_05855</name>
</gene>
<evidence type="ECO:0000256" key="14">
    <source>
        <dbReference type="ARBA" id="ARBA00023098"/>
    </source>
</evidence>
<keyword evidence="16" id="KW-0594">Phospholipid biosynthesis</keyword>
<organism evidence="20 21">
    <name type="scientific">Dehalobacter restrictus</name>
    <dbReference type="NCBI Taxonomy" id="55583"/>
    <lineage>
        <taxon>Bacteria</taxon>
        <taxon>Bacillati</taxon>
        <taxon>Bacillota</taxon>
        <taxon>Clostridia</taxon>
        <taxon>Eubacteriales</taxon>
        <taxon>Desulfitobacteriaceae</taxon>
        <taxon>Dehalobacter</taxon>
    </lineage>
</organism>
<dbReference type="Pfam" id="PF01148">
    <property type="entry name" value="CTP_transf_1"/>
    <property type="match status" value="1"/>
</dbReference>
<evidence type="ECO:0000256" key="17">
    <source>
        <dbReference type="ARBA" id="ARBA00023264"/>
    </source>
</evidence>
<evidence type="ECO:0000256" key="11">
    <source>
        <dbReference type="ARBA" id="ARBA00022692"/>
    </source>
</evidence>
<feature type="transmembrane region" description="Helical" evidence="19">
    <location>
        <begin position="127"/>
        <end position="148"/>
    </location>
</feature>
<evidence type="ECO:0000256" key="16">
    <source>
        <dbReference type="ARBA" id="ARBA00023209"/>
    </source>
</evidence>
<feature type="transmembrane region" description="Helical" evidence="19">
    <location>
        <begin position="12"/>
        <end position="38"/>
    </location>
</feature>
<evidence type="ECO:0000256" key="6">
    <source>
        <dbReference type="ARBA" id="ARBA00012487"/>
    </source>
</evidence>
<name>A0A857DH22_9FIRM</name>
<evidence type="ECO:0000256" key="8">
    <source>
        <dbReference type="ARBA" id="ARBA00022475"/>
    </source>
</evidence>
<dbReference type="Proteomes" id="UP000430508">
    <property type="component" value="Chromosome"/>
</dbReference>
<comment type="pathway">
    <text evidence="3 18">Phospholipid metabolism; CDP-diacylglycerol biosynthesis; CDP-diacylglycerol from sn-glycerol 3-phosphate: step 3/3.</text>
</comment>
<evidence type="ECO:0000256" key="13">
    <source>
        <dbReference type="ARBA" id="ARBA00022989"/>
    </source>
</evidence>
<keyword evidence="17" id="KW-1208">Phospholipid metabolism</keyword>
<keyword evidence="13 19" id="KW-1133">Transmembrane helix</keyword>
<evidence type="ECO:0000256" key="19">
    <source>
        <dbReference type="SAM" id="Phobius"/>
    </source>
</evidence>
<dbReference type="PROSITE" id="PS01315">
    <property type="entry name" value="CDS"/>
    <property type="match status" value="1"/>
</dbReference>
<accession>A0A857DH22</accession>
<comment type="subcellular location">
    <subcellularLocation>
        <location evidence="2">Cell membrane</location>
        <topology evidence="2">Multi-pass membrane protein</topology>
    </subcellularLocation>
</comment>
<evidence type="ECO:0000313" key="21">
    <source>
        <dbReference type="Proteomes" id="UP000430508"/>
    </source>
</evidence>
<feature type="transmembrane region" description="Helical" evidence="19">
    <location>
        <begin position="75"/>
        <end position="93"/>
    </location>
</feature>
<dbReference type="RefSeq" id="WP_025205402.1">
    <property type="nucleotide sequence ID" value="NZ_CP046996.1"/>
</dbReference>
<keyword evidence="15 19" id="KW-0472">Membrane</keyword>
<comment type="similarity">
    <text evidence="5 18">Belongs to the CDS family.</text>
</comment>
<dbReference type="GO" id="GO:0004605">
    <property type="term" value="F:phosphatidate cytidylyltransferase activity"/>
    <property type="evidence" value="ECO:0007669"/>
    <property type="project" value="UniProtKB-EC"/>
</dbReference>
<feature type="transmembrane region" description="Helical" evidence="19">
    <location>
        <begin position="50"/>
        <end position="69"/>
    </location>
</feature>
<evidence type="ECO:0000256" key="5">
    <source>
        <dbReference type="ARBA" id="ARBA00010185"/>
    </source>
</evidence>
<keyword evidence="8" id="KW-1003">Cell membrane</keyword>
<evidence type="ECO:0000313" key="20">
    <source>
        <dbReference type="EMBL" id="QHA00207.1"/>
    </source>
</evidence>
<feature type="transmembrane region" description="Helical" evidence="19">
    <location>
        <begin position="169"/>
        <end position="187"/>
    </location>
</feature>
<evidence type="ECO:0000256" key="7">
    <source>
        <dbReference type="ARBA" id="ARBA00019373"/>
    </source>
</evidence>
<feature type="transmembrane region" description="Helical" evidence="19">
    <location>
        <begin position="105"/>
        <end position="121"/>
    </location>
</feature>
<evidence type="ECO:0000256" key="1">
    <source>
        <dbReference type="ARBA" id="ARBA00001698"/>
    </source>
</evidence>
<evidence type="ECO:0000256" key="15">
    <source>
        <dbReference type="ARBA" id="ARBA00023136"/>
    </source>
</evidence>
<dbReference type="GO" id="GO:0005886">
    <property type="term" value="C:plasma membrane"/>
    <property type="evidence" value="ECO:0007669"/>
    <property type="project" value="UniProtKB-SubCell"/>
</dbReference>
<evidence type="ECO:0000256" key="2">
    <source>
        <dbReference type="ARBA" id="ARBA00004651"/>
    </source>
</evidence>
<dbReference type="PANTHER" id="PTHR46382">
    <property type="entry name" value="PHOSPHATIDATE CYTIDYLYLTRANSFERASE"/>
    <property type="match status" value="1"/>
</dbReference>
<dbReference type="GO" id="GO:0016024">
    <property type="term" value="P:CDP-diacylglycerol biosynthetic process"/>
    <property type="evidence" value="ECO:0007669"/>
    <property type="project" value="UniProtKB-UniPathway"/>
</dbReference>
<comment type="pathway">
    <text evidence="4">Lipid metabolism.</text>
</comment>
<dbReference type="EC" id="2.7.7.41" evidence="6 18"/>
<keyword evidence="14" id="KW-0443">Lipid metabolism</keyword>
<keyword evidence="12 18" id="KW-0548">Nucleotidyltransferase</keyword>
<feature type="transmembrane region" description="Helical" evidence="19">
    <location>
        <begin position="242"/>
        <end position="259"/>
    </location>
</feature>
<sequence length="260" mass="28658">MVKRILSALIGAPLLLVLTWLGGWYLSIAVVILALLGLKEFLQIGQKAGLVNKLWPAVVYSILWLAIFLLGRTEWMLPLAIIWFMLTFGSYALRYPNQSLASSTYYFLALIYPVFLFTYLYSLREFGVSWCFLVFLLVWLTDTGAFFVGNTFGKRKLAPKVSPNKTVEGAVGGLVMALACGFVFWLITKQATLPAILVLSLLTGIASQIGDLFESALKRTAGVKDSGRLIPGHGGILDRFDSFLFALPLVFFSINLGLVG</sequence>
<evidence type="ECO:0000256" key="10">
    <source>
        <dbReference type="ARBA" id="ARBA00022679"/>
    </source>
</evidence>
<evidence type="ECO:0000256" key="9">
    <source>
        <dbReference type="ARBA" id="ARBA00022516"/>
    </source>
</evidence>
<dbReference type="EMBL" id="CP046996">
    <property type="protein sequence ID" value="QHA00207.1"/>
    <property type="molecule type" value="Genomic_DNA"/>
</dbReference>
<dbReference type="InterPro" id="IPR000374">
    <property type="entry name" value="PC_trans"/>
</dbReference>
<dbReference type="UniPathway" id="UPA00557">
    <property type="reaction ID" value="UER00614"/>
</dbReference>
<keyword evidence="11 18" id="KW-0812">Transmembrane</keyword>
<evidence type="ECO:0000256" key="3">
    <source>
        <dbReference type="ARBA" id="ARBA00005119"/>
    </source>
</evidence>
<protein>
    <recommendedName>
        <fullName evidence="7 18">Phosphatidate cytidylyltransferase</fullName>
        <ecNumber evidence="6 18">2.7.7.41</ecNumber>
    </recommendedName>
</protein>